<organism evidence="2 3">
    <name type="scientific">Paramuricea clavata</name>
    <name type="common">Red gorgonian</name>
    <name type="synonym">Violescent sea-whip</name>
    <dbReference type="NCBI Taxonomy" id="317549"/>
    <lineage>
        <taxon>Eukaryota</taxon>
        <taxon>Metazoa</taxon>
        <taxon>Cnidaria</taxon>
        <taxon>Anthozoa</taxon>
        <taxon>Octocorallia</taxon>
        <taxon>Malacalcyonacea</taxon>
        <taxon>Plexauridae</taxon>
        <taxon>Paramuricea</taxon>
    </lineage>
</organism>
<evidence type="ECO:0000313" key="2">
    <source>
        <dbReference type="EMBL" id="CAB3996481.1"/>
    </source>
</evidence>
<proteinExistence type="predicted"/>
<feature type="region of interest" description="Disordered" evidence="1">
    <location>
        <begin position="758"/>
        <end position="822"/>
    </location>
</feature>
<dbReference type="InterPro" id="IPR050951">
    <property type="entry name" value="Retrovirus_Pol_polyprotein"/>
</dbReference>
<dbReference type="Pfam" id="PF17919">
    <property type="entry name" value="RT_RNaseH_2"/>
    <property type="match status" value="1"/>
</dbReference>
<evidence type="ECO:0000313" key="3">
    <source>
        <dbReference type="Proteomes" id="UP001152795"/>
    </source>
</evidence>
<dbReference type="InterPro" id="IPR043502">
    <property type="entry name" value="DNA/RNA_pol_sf"/>
</dbReference>
<dbReference type="InterPro" id="IPR041577">
    <property type="entry name" value="RT_RNaseH_2"/>
</dbReference>
<dbReference type="OrthoDB" id="775972at2759"/>
<dbReference type="InterPro" id="IPR036397">
    <property type="entry name" value="RNaseH_sf"/>
</dbReference>
<dbReference type="SUPFAM" id="SSF56672">
    <property type="entry name" value="DNA/RNA polymerases"/>
    <property type="match status" value="1"/>
</dbReference>
<dbReference type="InterPro" id="IPR000477">
    <property type="entry name" value="RT_dom"/>
</dbReference>
<dbReference type="Gene3D" id="3.10.10.10">
    <property type="entry name" value="HIV Type 1 Reverse Transcriptase, subunit A, domain 1"/>
    <property type="match status" value="1"/>
</dbReference>
<dbReference type="Proteomes" id="UP001152795">
    <property type="component" value="Unassembled WGS sequence"/>
</dbReference>
<sequence length="822" mass="93621">MRQKVSDALDTLESDGIIEKVSDATPWVSPLVVIPKKDGEIRLCIDMRMANQAIQRERHPTPTVDNLIHKLNGATIFTKLDLRSGYHQLSLAEESRHITTFVTHKGLYRYKKLNFGTNSASEIFQHVISEQIRDIPNAINISDDIIIFGITQAEHDKALHEIFERFSLIGLTFNKDKCEFSQSQLTFFGFVFSGDGISPDPAKVSAIHNCPPPNSIKAVRSFLGMVTYCAKFIPNFSDLTEPLRELTRKNVPFCWTSRHAKSFNAVKAALTSATVMAYFDQTKETELITDASPFGLSAILTQKVPGSDQQNVVAYISRSLSDVERRLPVNNTTDDRQFQTMADNYVCFLTQHAVPRAMTLPEIQQATMADSTLQILSNLITTGKWHLIDSLDVQSNPNVKVLDLKACEKIKTELTLNEHDGIILRGSLIVLPESLRLKAVQIAHEGHQGLVKTKQLLREKVWYPGIDKLAKHTVDTCLLCQANGPNSHQEPLRMTTLPPQPWHTVNIDFCGPFLGGSYLLVIIDAYSRFPEVEIVSSTSAKSTILKLERIFATHGIPKVLKSDNGPPFQSHEFSLYLKELGIKHKPSSPLWLQGNGQAENFMKPLVKAVKSAHHENKDWKREMFKFLLNYRATPHSTTGKSPSELLYNRKIQTKLPQVTVENDSSLHQEVKERDERLKKNQKEYADSKRRVKCADIKKSDLVLVRQPKANKMSTKYDPIPYEVTNRRGNRITAIRNGKYITRNISFFKKYHPRHGRSLESTEIMDEENYSSDEDVHEEHEQYDGLRQKDCPRQNNGQRQDDGPRYPARKRQRVYRYGNNIYD</sequence>
<dbReference type="PANTHER" id="PTHR37984:SF11">
    <property type="entry name" value="INTEGRASE CATALYTIC DOMAIN-CONTAINING PROTEIN"/>
    <property type="match status" value="1"/>
</dbReference>
<dbReference type="EMBL" id="CACRXK020002877">
    <property type="protein sequence ID" value="CAB3996481.1"/>
    <property type="molecule type" value="Genomic_DNA"/>
</dbReference>
<dbReference type="AlphaFoldDB" id="A0A6S7HNA2"/>
<dbReference type="Gene3D" id="1.10.340.70">
    <property type="match status" value="1"/>
</dbReference>
<dbReference type="Gene3D" id="3.30.70.270">
    <property type="match status" value="2"/>
</dbReference>
<dbReference type="InterPro" id="IPR001584">
    <property type="entry name" value="Integrase_cat-core"/>
</dbReference>
<reference evidence="2" key="1">
    <citation type="submission" date="2020-04" db="EMBL/GenBank/DDBJ databases">
        <authorList>
            <person name="Alioto T."/>
            <person name="Alioto T."/>
            <person name="Gomez Garrido J."/>
        </authorList>
    </citation>
    <scope>NUCLEOTIDE SEQUENCE</scope>
    <source>
        <strain evidence="2">A484AB</strain>
    </source>
</reference>
<dbReference type="Pfam" id="PF00078">
    <property type="entry name" value="RVT_1"/>
    <property type="match status" value="1"/>
</dbReference>
<dbReference type="FunFam" id="3.30.70.270:FF:000026">
    <property type="entry name" value="Transposon Ty3-G Gag-Pol polyprotein"/>
    <property type="match status" value="1"/>
</dbReference>
<dbReference type="GO" id="GO:0015074">
    <property type="term" value="P:DNA integration"/>
    <property type="evidence" value="ECO:0007669"/>
    <property type="project" value="InterPro"/>
</dbReference>
<evidence type="ECO:0000256" key="1">
    <source>
        <dbReference type="SAM" id="MobiDB-lite"/>
    </source>
</evidence>
<feature type="compositionally biased region" description="Basic and acidic residues" evidence="1">
    <location>
        <begin position="776"/>
        <end position="791"/>
    </location>
</feature>
<keyword evidence="3" id="KW-1185">Reference proteome</keyword>
<dbReference type="PROSITE" id="PS50878">
    <property type="entry name" value="RT_POL"/>
    <property type="match status" value="1"/>
</dbReference>
<protein>
    <submittedName>
        <fullName evidence="2">Transposon Ty3-G Gag-Pol poly</fullName>
    </submittedName>
</protein>
<comment type="caution">
    <text evidence="2">The sequence shown here is derived from an EMBL/GenBank/DDBJ whole genome shotgun (WGS) entry which is preliminary data.</text>
</comment>
<accession>A0A6S7HNA2</accession>
<dbReference type="InterPro" id="IPR012337">
    <property type="entry name" value="RNaseH-like_sf"/>
</dbReference>
<dbReference type="PROSITE" id="PS50994">
    <property type="entry name" value="INTEGRASE"/>
    <property type="match status" value="1"/>
</dbReference>
<dbReference type="SUPFAM" id="SSF53098">
    <property type="entry name" value="Ribonuclease H-like"/>
    <property type="match status" value="1"/>
</dbReference>
<dbReference type="InterPro" id="IPR043128">
    <property type="entry name" value="Rev_trsase/Diguanyl_cyclase"/>
</dbReference>
<dbReference type="InterPro" id="IPR041588">
    <property type="entry name" value="Integrase_H2C2"/>
</dbReference>
<dbReference type="Pfam" id="PF00665">
    <property type="entry name" value="rve"/>
    <property type="match status" value="1"/>
</dbReference>
<dbReference type="Gene3D" id="3.30.420.10">
    <property type="entry name" value="Ribonuclease H-like superfamily/Ribonuclease H"/>
    <property type="match status" value="1"/>
</dbReference>
<dbReference type="GO" id="GO:0003676">
    <property type="term" value="F:nucleic acid binding"/>
    <property type="evidence" value="ECO:0007669"/>
    <property type="project" value="InterPro"/>
</dbReference>
<name>A0A6S7HNA2_PARCT</name>
<dbReference type="PANTHER" id="PTHR37984">
    <property type="entry name" value="PROTEIN CBG26694"/>
    <property type="match status" value="1"/>
</dbReference>
<feature type="compositionally biased region" description="Acidic residues" evidence="1">
    <location>
        <begin position="762"/>
        <end position="775"/>
    </location>
</feature>
<gene>
    <name evidence="2" type="ORF">PACLA_8A005314</name>
</gene>
<dbReference type="FunFam" id="3.30.420.10:FF:000063">
    <property type="entry name" value="Retrovirus-related Pol polyprotein from transposon 297-like Protein"/>
    <property type="match status" value="1"/>
</dbReference>
<dbReference type="Pfam" id="PF17921">
    <property type="entry name" value="Integrase_H2C2"/>
    <property type="match status" value="1"/>
</dbReference>
<dbReference type="CDD" id="cd01647">
    <property type="entry name" value="RT_LTR"/>
    <property type="match status" value="1"/>
</dbReference>